<evidence type="ECO:0000256" key="3">
    <source>
        <dbReference type="ARBA" id="ARBA00022833"/>
    </source>
</evidence>
<proteinExistence type="predicted"/>
<dbReference type="RefSeq" id="XP_050941277.1">
    <property type="nucleotide sequence ID" value="XM_051085320.1"/>
</dbReference>
<evidence type="ECO:0000256" key="4">
    <source>
        <dbReference type="ARBA" id="ARBA00023015"/>
    </source>
</evidence>
<evidence type="ECO:0000259" key="9">
    <source>
        <dbReference type="PROSITE" id="PS50808"/>
    </source>
</evidence>
<accession>A0ABM3KU16</accession>
<protein>
    <submittedName>
        <fullName evidence="11">Zinc finger BED domain-containing protein RICESLEEPER 2-like</fullName>
    </submittedName>
</protein>
<dbReference type="PANTHER" id="PTHR46481:SF8">
    <property type="entry name" value="ZINC FINGER BED DOMAIN-CONTAINING PROTEIN RICESLEEPER 1-LIKE"/>
    <property type="match status" value="1"/>
</dbReference>
<dbReference type="SMART" id="SM00614">
    <property type="entry name" value="ZnF_BED"/>
    <property type="match status" value="1"/>
</dbReference>
<dbReference type="PANTHER" id="PTHR46481">
    <property type="entry name" value="ZINC FINGER BED DOMAIN-CONTAINING PROTEIN 4"/>
    <property type="match status" value="1"/>
</dbReference>
<feature type="compositionally biased region" description="Polar residues" evidence="8">
    <location>
        <begin position="1"/>
        <end position="16"/>
    </location>
</feature>
<keyword evidence="2 7" id="KW-0863">Zinc-finger</keyword>
<evidence type="ECO:0000256" key="5">
    <source>
        <dbReference type="ARBA" id="ARBA00023125"/>
    </source>
</evidence>
<evidence type="ECO:0000256" key="8">
    <source>
        <dbReference type="SAM" id="MobiDB-lite"/>
    </source>
</evidence>
<keyword evidence="10" id="KW-1185">Reference proteome</keyword>
<dbReference type="Pfam" id="PF14372">
    <property type="entry name" value="hAT-like_RNase-H"/>
    <property type="match status" value="1"/>
</dbReference>
<keyword evidence="3" id="KW-0862">Zinc</keyword>
<dbReference type="InterPro" id="IPR025525">
    <property type="entry name" value="hAT-like_transposase_RNase-H"/>
</dbReference>
<dbReference type="InterPro" id="IPR052035">
    <property type="entry name" value="ZnF_BED_domain_contain"/>
</dbReference>
<keyword evidence="6" id="KW-0804">Transcription</keyword>
<dbReference type="InterPro" id="IPR036236">
    <property type="entry name" value="Znf_C2H2_sf"/>
</dbReference>
<feature type="region of interest" description="Disordered" evidence="8">
    <location>
        <begin position="1"/>
        <end position="54"/>
    </location>
</feature>
<dbReference type="InterPro" id="IPR003656">
    <property type="entry name" value="Znf_BED"/>
</dbReference>
<evidence type="ECO:0000256" key="6">
    <source>
        <dbReference type="ARBA" id="ARBA00023163"/>
    </source>
</evidence>
<dbReference type="Proteomes" id="UP001652600">
    <property type="component" value="Chromosome 5"/>
</dbReference>
<keyword evidence="5" id="KW-0238">DNA-binding</keyword>
<evidence type="ECO:0000313" key="10">
    <source>
        <dbReference type="Proteomes" id="UP001652600"/>
    </source>
</evidence>
<feature type="domain" description="BED-type" evidence="9">
    <location>
        <begin position="48"/>
        <end position="106"/>
    </location>
</feature>
<keyword evidence="1" id="KW-0479">Metal-binding</keyword>
<dbReference type="SUPFAM" id="SSF57667">
    <property type="entry name" value="beta-beta-alpha zinc fingers"/>
    <property type="match status" value="1"/>
</dbReference>
<evidence type="ECO:0000256" key="7">
    <source>
        <dbReference type="PROSITE-ProRule" id="PRU00027"/>
    </source>
</evidence>
<evidence type="ECO:0000256" key="1">
    <source>
        <dbReference type="ARBA" id="ARBA00022723"/>
    </source>
</evidence>
<reference evidence="11" key="1">
    <citation type="submission" date="2025-08" db="UniProtKB">
        <authorList>
            <consortium name="RefSeq"/>
        </authorList>
    </citation>
    <scope>IDENTIFICATION</scope>
    <source>
        <tissue evidence="11">Stem</tissue>
    </source>
</reference>
<name>A0ABM3KU16_CUCME</name>
<dbReference type="GeneID" id="127149540"/>
<sequence length="452" mass="51300">MDSSSENSSATGNNEMPSPLPPPPLNTSQTTQHVPPLPPKSKRKRPNKQTSSMWDHFTKMEASAKDGARCKCNYCSKDYACDSINCGTSTLWKHLRNQCKKYPYREENKGQTTLTLVPKNDGKGANASNFVTTLFSQSACRLACAKMIIMNELSFKFVEIEGFRHFCSIACPKFDVPSRILSFCQVANHKGETIGRAIESCLLEWGIDKIFTITVDNASSNDVAISYVKRRLKSWKSIVLDGKLLHMRCCAHIINLIVNDGLKDMNDSIASVRNAVRYVRSSPKRMEKFKACVKQEKIQCKALVCLDVATRWNSTYLMLEHAIKFEKAFKILEEEKEDSDFVEYFKEDDRGNKRLGPPSASDWLALSVFIRFLKGFYETTTKISGSSYVTSNVGYKEINKVQFVLKKWSNNNNSVLSLMAMNMKTKFDKYWDSLEKMNKLMFVAMVMILGTS</sequence>
<dbReference type="PROSITE" id="PS50808">
    <property type="entry name" value="ZF_BED"/>
    <property type="match status" value="1"/>
</dbReference>
<evidence type="ECO:0000313" key="11">
    <source>
        <dbReference type="RefSeq" id="XP_050941277.1"/>
    </source>
</evidence>
<gene>
    <name evidence="11" type="primary">LOC127149540</name>
</gene>
<evidence type="ECO:0000256" key="2">
    <source>
        <dbReference type="ARBA" id="ARBA00022771"/>
    </source>
</evidence>
<dbReference type="SUPFAM" id="SSF53098">
    <property type="entry name" value="Ribonuclease H-like"/>
    <property type="match status" value="1"/>
</dbReference>
<dbReference type="InterPro" id="IPR012337">
    <property type="entry name" value="RNaseH-like_sf"/>
</dbReference>
<keyword evidence="4" id="KW-0805">Transcription regulation</keyword>
<organism evidence="10 11">
    <name type="scientific">Cucumis melo</name>
    <name type="common">Muskmelon</name>
    <dbReference type="NCBI Taxonomy" id="3656"/>
    <lineage>
        <taxon>Eukaryota</taxon>
        <taxon>Viridiplantae</taxon>
        <taxon>Streptophyta</taxon>
        <taxon>Embryophyta</taxon>
        <taxon>Tracheophyta</taxon>
        <taxon>Spermatophyta</taxon>
        <taxon>Magnoliopsida</taxon>
        <taxon>eudicotyledons</taxon>
        <taxon>Gunneridae</taxon>
        <taxon>Pentapetalae</taxon>
        <taxon>rosids</taxon>
        <taxon>fabids</taxon>
        <taxon>Cucurbitales</taxon>
        <taxon>Cucurbitaceae</taxon>
        <taxon>Benincaseae</taxon>
        <taxon>Cucumis</taxon>
    </lineage>
</organism>
<dbReference type="Pfam" id="PF02892">
    <property type="entry name" value="zf-BED"/>
    <property type="match status" value="1"/>
</dbReference>